<evidence type="ECO:0000313" key="4">
    <source>
        <dbReference type="EMBL" id="BAT00529.1"/>
    </source>
</evidence>
<dbReference type="PaxDb" id="39947-A0A0P0X3L1"/>
<organism evidence="4 5">
    <name type="scientific">Oryza sativa subsp. japonica</name>
    <name type="common">Rice</name>
    <dbReference type="NCBI Taxonomy" id="39947"/>
    <lineage>
        <taxon>Eukaryota</taxon>
        <taxon>Viridiplantae</taxon>
        <taxon>Streptophyta</taxon>
        <taxon>Embryophyta</taxon>
        <taxon>Tracheophyta</taxon>
        <taxon>Spermatophyta</taxon>
        <taxon>Magnoliopsida</taxon>
        <taxon>Liliopsida</taxon>
        <taxon>Poales</taxon>
        <taxon>Poaceae</taxon>
        <taxon>BOP clade</taxon>
        <taxon>Oryzoideae</taxon>
        <taxon>Oryzeae</taxon>
        <taxon>Oryzinae</taxon>
        <taxon>Oryza</taxon>
        <taxon>Oryza sativa</taxon>
    </lineage>
</organism>
<keyword evidence="5" id="KW-1185">Reference proteome</keyword>
<feature type="signal peptide" evidence="3">
    <location>
        <begin position="1"/>
        <end position="32"/>
    </location>
</feature>
<keyword evidence="3" id="KW-0732">Signal</keyword>
<reference evidence="4 5" key="3">
    <citation type="journal article" date="2013" name="Rice">
        <title>Improvement of the Oryza sativa Nipponbare reference genome using next generation sequence and optical map data.</title>
        <authorList>
            <person name="Kawahara Y."/>
            <person name="de la Bastide M."/>
            <person name="Hamilton J.P."/>
            <person name="Kanamori H."/>
            <person name="McCombie W.R."/>
            <person name="Ouyang S."/>
            <person name="Schwartz D.C."/>
            <person name="Tanaka T."/>
            <person name="Wu J."/>
            <person name="Zhou S."/>
            <person name="Childs K.L."/>
            <person name="Davidson R.M."/>
            <person name="Lin H."/>
            <person name="Quesada-Ocampo L."/>
            <person name="Vaillancourt B."/>
            <person name="Sakai H."/>
            <person name="Lee S.S."/>
            <person name="Kim J."/>
            <person name="Numa H."/>
            <person name="Itoh T."/>
            <person name="Buell C.R."/>
            <person name="Matsumoto T."/>
        </authorList>
    </citation>
    <scope>NUCLEOTIDE SEQUENCE [LARGE SCALE GENOMIC DNA]</scope>
    <source>
        <strain evidence="5">cv. Nipponbare</strain>
    </source>
</reference>
<dbReference type="AlphaFoldDB" id="A0A0P0X3L1"/>
<feature type="chain" id="PRO_5006056955" evidence="3">
    <location>
        <begin position="33"/>
        <end position="173"/>
    </location>
</feature>
<gene>
    <name evidence="4" type="ordered locus">Os07g0204250</name>
    <name evidence="4" type="ORF">OSNPB_070204250</name>
</gene>
<name>A0A0P0X3L1_ORYSJ</name>
<evidence type="ECO:0000313" key="5">
    <source>
        <dbReference type="Proteomes" id="UP000059680"/>
    </source>
</evidence>
<feature type="region of interest" description="Disordered" evidence="1">
    <location>
        <begin position="33"/>
        <end position="60"/>
    </location>
</feature>
<accession>A0A0P0X3L1</accession>
<dbReference type="InParanoid" id="A0A0P0X3L1"/>
<keyword evidence="2" id="KW-0812">Transmembrane</keyword>
<keyword evidence="2" id="KW-1133">Transmembrane helix</keyword>
<sequence>MSHQINLVIAIELKLDLVLLLLPVVVLQPAADEEDADGGGGGDAERAQRPDPVHPQLPHPEHHALRPRLLPLLLLLLLLLAAAVVVAVDHLGIGALERLLLLLLCYLGRHGLFLARLGLGRHGHVDADVLALVVDGHVGGGGVKIRFLGFLSCHPIDHRNKNETQSFVTNPKS</sequence>
<reference evidence="5" key="1">
    <citation type="journal article" date="2005" name="Nature">
        <title>The map-based sequence of the rice genome.</title>
        <authorList>
            <consortium name="International rice genome sequencing project (IRGSP)"/>
            <person name="Matsumoto T."/>
            <person name="Wu J."/>
            <person name="Kanamori H."/>
            <person name="Katayose Y."/>
            <person name="Fujisawa M."/>
            <person name="Namiki N."/>
            <person name="Mizuno H."/>
            <person name="Yamamoto K."/>
            <person name="Antonio B.A."/>
            <person name="Baba T."/>
            <person name="Sakata K."/>
            <person name="Nagamura Y."/>
            <person name="Aoki H."/>
            <person name="Arikawa K."/>
            <person name="Arita K."/>
            <person name="Bito T."/>
            <person name="Chiden Y."/>
            <person name="Fujitsuka N."/>
            <person name="Fukunaka R."/>
            <person name="Hamada M."/>
            <person name="Harada C."/>
            <person name="Hayashi A."/>
            <person name="Hijishita S."/>
            <person name="Honda M."/>
            <person name="Hosokawa S."/>
            <person name="Ichikawa Y."/>
            <person name="Idonuma A."/>
            <person name="Iijima M."/>
            <person name="Ikeda M."/>
            <person name="Ikeno M."/>
            <person name="Ito K."/>
            <person name="Ito S."/>
            <person name="Ito T."/>
            <person name="Ito Y."/>
            <person name="Ito Y."/>
            <person name="Iwabuchi A."/>
            <person name="Kamiya K."/>
            <person name="Karasawa W."/>
            <person name="Kurita K."/>
            <person name="Katagiri S."/>
            <person name="Kikuta A."/>
            <person name="Kobayashi H."/>
            <person name="Kobayashi N."/>
            <person name="Machita K."/>
            <person name="Maehara T."/>
            <person name="Masukawa M."/>
            <person name="Mizubayashi T."/>
            <person name="Mukai Y."/>
            <person name="Nagasaki H."/>
            <person name="Nagata Y."/>
            <person name="Naito S."/>
            <person name="Nakashima M."/>
            <person name="Nakama Y."/>
            <person name="Nakamichi Y."/>
            <person name="Nakamura M."/>
            <person name="Meguro A."/>
            <person name="Negishi M."/>
            <person name="Ohta I."/>
            <person name="Ohta T."/>
            <person name="Okamoto M."/>
            <person name="Ono N."/>
            <person name="Saji S."/>
            <person name="Sakaguchi M."/>
            <person name="Sakai K."/>
            <person name="Shibata M."/>
            <person name="Shimokawa T."/>
            <person name="Song J."/>
            <person name="Takazaki Y."/>
            <person name="Terasawa K."/>
            <person name="Tsugane M."/>
            <person name="Tsuji K."/>
            <person name="Ueda S."/>
            <person name="Waki K."/>
            <person name="Yamagata H."/>
            <person name="Yamamoto M."/>
            <person name="Yamamoto S."/>
            <person name="Yamane H."/>
            <person name="Yoshiki S."/>
            <person name="Yoshihara R."/>
            <person name="Yukawa K."/>
            <person name="Zhong H."/>
            <person name="Yano M."/>
            <person name="Yuan Q."/>
            <person name="Ouyang S."/>
            <person name="Liu J."/>
            <person name="Jones K.M."/>
            <person name="Gansberger K."/>
            <person name="Moffat K."/>
            <person name="Hill J."/>
            <person name="Bera J."/>
            <person name="Fadrosh D."/>
            <person name="Jin S."/>
            <person name="Johri S."/>
            <person name="Kim M."/>
            <person name="Overton L."/>
            <person name="Reardon M."/>
            <person name="Tsitrin T."/>
            <person name="Vuong H."/>
            <person name="Weaver B."/>
            <person name="Ciecko A."/>
            <person name="Tallon L."/>
            <person name="Jackson J."/>
            <person name="Pai G."/>
            <person name="Aken S.V."/>
            <person name="Utterback T."/>
            <person name="Reidmuller S."/>
            <person name="Feldblyum T."/>
            <person name="Hsiao J."/>
            <person name="Zismann V."/>
            <person name="Iobst S."/>
            <person name="de Vazeille A.R."/>
            <person name="Buell C.R."/>
            <person name="Ying K."/>
            <person name="Li Y."/>
            <person name="Lu T."/>
            <person name="Huang Y."/>
            <person name="Zhao Q."/>
            <person name="Feng Q."/>
            <person name="Zhang L."/>
            <person name="Zhu J."/>
            <person name="Weng Q."/>
            <person name="Mu J."/>
            <person name="Lu Y."/>
            <person name="Fan D."/>
            <person name="Liu Y."/>
            <person name="Guan J."/>
            <person name="Zhang Y."/>
            <person name="Yu S."/>
            <person name="Liu X."/>
            <person name="Zhang Y."/>
            <person name="Hong G."/>
            <person name="Han B."/>
            <person name="Choisne N."/>
            <person name="Demange N."/>
            <person name="Orjeda G."/>
            <person name="Samain S."/>
            <person name="Cattolico L."/>
            <person name="Pelletier E."/>
            <person name="Couloux A."/>
            <person name="Segurens B."/>
            <person name="Wincker P."/>
            <person name="D'Hont A."/>
            <person name="Scarpelli C."/>
            <person name="Weissenbach J."/>
            <person name="Salanoubat M."/>
            <person name="Quetier F."/>
            <person name="Yu Y."/>
            <person name="Kim H.R."/>
            <person name="Rambo T."/>
            <person name="Currie J."/>
            <person name="Collura K."/>
            <person name="Luo M."/>
            <person name="Yang T."/>
            <person name="Ammiraju J.S.S."/>
            <person name="Engler F."/>
            <person name="Soderlund C."/>
            <person name="Wing R.A."/>
            <person name="Palmer L.E."/>
            <person name="de la Bastide M."/>
            <person name="Spiegel L."/>
            <person name="Nascimento L."/>
            <person name="Zutavern T."/>
            <person name="O'Shaughnessy A."/>
            <person name="Dike S."/>
            <person name="Dedhia N."/>
            <person name="Preston R."/>
            <person name="Balija V."/>
            <person name="McCombie W.R."/>
            <person name="Chow T."/>
            <person name="Chen H."/>
            <person name="Chung M."/>
            <person name="Chen C."/>
            <person name="Shaw J."/>
            <person name="Wu H."/>
            <person name="Hsiao K."/>
            <person name="Chao Y."/>
            <person name="Chu M."/>
            <person name="Cheng C."/>
            <person name="Hour A."/>
            <person name="Lee P."/>
            <person name="Lin S."/>
            <person name="Lin Y."/>
            <person name="Liou J."/>
            <person name="Liu S."/>
            <person name="Hsing Y."/>
            <person name="Raghuvanshi S."/>
            <person name="Mohanty A."/>
            <person name="Bharti A.K."/>
            <person name="Gaur A."/>
            <person name="Gupta V."/>
            <person name="Kumar D."/>
            <person name="Ravi V."/>
            <person name="Vij S."/>
            <person name="Kapur A."/>
            <person name="Khurana P."/>
            <person name="Khurana P."/>
            <person name="Khurana J.P."/>
            <person name="Tyagi A.K."/>
            <person name="Gaikwad K."/>
            <person name="Singh A."/>
            <person name="Dalal V."/>
            <person name="Srivastava S."/>
            <person name="Dixit A."/>
            <person name="Pal A.K."/>
            <person name="Ghazi I.A."/>
            <person name="Yadav M."/>
            <person name="Pandit A."/>
            <person name="Bhargava A."/>
            <person name="Sureshbabu K."/>
            <person name="Batra K."/>
            <person name="Sharma T.R."/>
            <person name="Mohapatra T."/>
            <person name="Singh N.K."/>
            <person name="Messing J."/>
            <person name="Nelson A.B."/>
            <person name="Fuks G."/>
            <person name="Kavchok S."/>
            <person name="Keizer G."/>
            <person name="Linton E."/>
            <person name="Llaca V."/>
            <person name="Song R."/>
            <person name="Tanyolac B."/>
            <person name="Young S."/>
            <person name="Ho-Il K."/>
            <person name="Hahn J.H."/>
            <person name="Sangsakoo G."/>
            <person name="Vanavichit A."/>
            <person name="de Mattos Luiz.A.T."/>
            <person name="Zimmer P.D."/>
            <person name="Malone G."/>
            <person name="Dellagostin O."/>
            <person name="de Oliveira A.C."/>
            <person name="Bevan M."/>
            <person name="Bancroft I."/>
            <person name="Minx P."/>
            <person name="Cordum H."/>
            <person name="Wilson R."/>
            <person name="Cheng Z."/>
            <person name="Jin W."/>
            <person name="Jiang J."/>
            <person name="Leong S.A."/>
            <person name="Iwama H."/>
            <person name="Gojobori T."/>
            <person name="Itoh T."/>
            <person name="Niimura Y."/>
            <person name="Fujii Y."/>
            <person name="Habara T."/>
            <person name="Sakai H."/>
            <person name="Sato Y."/>
            <person name="Wilson G."/>
            <person name="Kumar K."/>
            <person name="McCouch S."/>
            <person name="Juretic N."/>
            <person name="Hoen D."/>
            <person name="Wright S."/>
            <person name="Bruskiewich R."/>
            <person name="Bureau T."/>
            <person name="Miyao A."/>
            <person name="Hirochika H."/>
            <person name="Nishikawa T."/>
            <person name="Kadowaki K."/>
            <person name="Sugiura M."/>
            <person name="Burr B."/>
            <person name="Sasaki T."/>
        </authorList>
    </citation>
    <scope>NUCLEOTIDE SEQUENCE [LARGE SCALE GENOMIC DNA]</scope>
    <source>
        <strain evidence="5">cv. Nipponbare</strain>
    </source>
</reference>
<proteinExistence type="predicted"/>
<feature type="transmembrane region" description="Helical" evidence="2">
    <location>
        <begin position="69"/>
        <end position="93"/>
    </location>
</feature>
<evidence type="ECO:0000256" key="2">
    <source>
        <dbReference type="SAM" id="Phobius"/>
    </source>
</evidence>
<keyword evidence="2" id="KW-0472">Membrane</keyword>
<reference evidence="4 5" key="2">
    <citation type="journal article" date="2013" name="Plant Cell Physiol.">
        <title>Rice Annotation Project Database (RAP-DB): an integrative and interactive database for rice genomics.</title>
        <authorList>
            <person name="Sakai H."/>
            <person name="Lee S.S."/>
            <person name="Tanaka T."/>
            <person name="Numa H."/>
            <person name="Kim J."/>
            <person name="Kawahara Y."/>
            <person name="Wakimoto H."/>
            <person name="Yang C.C."/>
            <person name="Iwamoto M."/>
            <person name="Abe T."/>
            <person name="Yamada Y."/>
            <person name="Muto A."/>
            <person name="Inokuchi H."/>
            <person name="Ikemura T."/>
            <person name="Matsumoto T."/>
            <person name="Sasaki T."/>
            <person name="Itoh T."/>
        </authorList>
    </citation>
    <scope>NUCLEOTIDE SEQUENCE [LARGE SCALE GENOMIC DNA]</scope>
    <source>
        <strain evidence="5">cv. Nipponbare</strain>
    </source>
</reference>
<feature type="compositionally biased region" description="Basic and acidic residues" evidence="1">
    <location>
        <begin position="43"/>
        <end position="52"/>
    </location>
</feature>
<evidence type="ECO:0000256" key="1">
    <source>
        <dbReference type="SAM" id="MobiDB-lite"/>
    </source>
</evidence>
<protein>
    <submittedName>
        <fullName evidence="4">Os07g0204250 protein</fullName>
    </submittedName>
</protein>
<dbReference type="Proteomes" id="UP000059680">
    <property type="component" value="Chromosome 7"/>
</dbReference>
<evidence type="ECO:0000256" key="3">
    <source>
        <dbReference type="SAM" id="SignalP"/>
    </source>
</evidence>
<dbReference type="EMBL" id="AP014963">
    <property type="protein sequence ID" value="BAT00529.1"/>
    <property type="molecule type" value="Genomic_DNA"/>
</dbReference>
<dbReference type="Gramene" id="Os07t0204250-00">
    <property type="protein sequence ID" value="Os07t0204250-00"/>
    <property type="gene ID" value="Os07g0204250"/>
</dbReference>